<accession>A0A8H3IB13</accession>
<protein>
    <submittedName>
        <fullName evidence="1">Uncharacterized protein</fullName>
    </submittedName>
</protein>
<name>A0A8H3IB13_9LECA</name>
<gene>
    <name evidence="1" type="ORF">IMSHALPRED_005185</name>
</gene>
<comment type="caution">
    <text evidence="1">The sequence shown here is derived from an EMBL/GenBank/DDBJ whole genome shotgun (WGS) entry which is preliminary data.</text>
</comment>
<proteinExistence type="predicted"/>
<evidence type="ECO:0000313" key="1">
    <source>
        <dbReference type="EMBL" id="CAF9921487.1"/>
    </source>
</evidence>
<reference evidence="1" key="1">
    <citation type="submission" date="2021-03" db="EMBL/GenBank/DDBJ databases">
        <authorList>
            <person name="Tagirdzhanova G."/>
        </authorList>
    </citation>
    <scope>NUCLEOTIDE SEQUENCE</scope>
</reference>
<dbReference type="AlphaFoldDB" id="A0A8H3IB13"/>
<dbReference type="Proteomes" id="UP000664534">
    <property type="component" value="Unassembled WGS sequence"/>
</dbReference>
<sequence>MSETVIVYHKDKAVYATNHDNGKVMLYIEEILERGRYYKLREGKIRGEKVLDKVFHEGDLEEEKAV</sequence>
<organism evidence="1 2">
    <name type="scientific">Imshaugia aleurites</name>
    <dbReference type="NCBI Taxonomy" id="172621"/>
    <lineage>
        <taxon>Eukaryota</taxon>
        <taxon>Fungi</taxon>
        <taxon>Dikarya</taxon>
        <taxon>Ascomycota</taxon>
        <taxon>Pezizomycotina</taxon>
        <taxon>Lecanoromycetes</taxon>
        <taxon>OSLEUM clade</taxon>
        <taxon>Lecanoromycetidae</taxon>
        <taxon>Lecanorales</taxon>
        <taxon>Lecanorineae</taxon>
        <taxon>Parmeliaceae</taxon>
        <taxon>Imshaugia</taxon>
    </lineage>
</organism>
<evidence type="ECO:0000313" key="2">
    <source>
        <dbReference type="Proteomes" id="UP000664534"/>
    </source>
</evidence>
<keyword evidence="2" id="KW-1185">Reference proteome</keyword>
<dbReference type="EMBL" id="CAJPDT010000028">
    <property type="protein sequence ID" value="CAF9921487.1"/>
    <property type="molecule type" value="Genomic_DNA"/>
</dbReference>